<dbReference type="Pfam" id="PF13627">
    <property type="entry name" value="LptM_cons"/>
    <property type="match status" value="1"/>
</dbReference>
<evidence type="ECO:0000256" key="4">
    <source>
        <dbReference type="ARBA" id="ARBA00023139"/>
    </source>
</evidence>
<feature type="region of interest" description="Disordered" evidence="7">
    <location>
        <begin position="45"/>
        <end position="98"/>
    </location>
</feature>
<evidence type="ECO:0000313" key="10">
    <source>
        <dbReference type="Proteomes" id="UP001165423"/>
    </source>
</evidence>
<keyword evidence="6 9" id="KW-0449">Lipoprotein</keyword>
<keyword evidence="4" id="KW-0564">Palmitate</keyword>
<evidence type="ECO:0000313" key="9">
    <source>
        <dbReference type="EMBL" id="MCJ0826835.1"/>
    </source>
</evidence>
<protein>
    <submittedName>
        <fullName evidence="9">Lipoprotein</fullName>
    </submittedName>
</protein>
<gene>
    <name evidence="9" type="ORF">MQC88_12880</name>
</gene>
<proteinExistence type="predicted"/>
<accession>A0ABT0A798</accession>
<keyword evidence="3" id="KW-0472">Membrane</keyword>
<evidence type="ECO:0000256" key="7">
    <source>
        <dbReference type="SAM" id="MobiDB-lite"/>
    </source>
</evidence>
<organism evidence="9 10">
    <name type="scientific">Cognatiluteimonas sedimenti</name>
    <dbReference type="NCBI Taxonomy" id="2927791"/>
    <lineage>
        <taxon>Bacteria</taxon>
        <taxon>Pseudomonadati</taxon>
        <taxon>Pseudomonadota</taxon>
        <taxon>Gammaproteobacteria</taxon>
        <taxon>Lysobacterales</taxon>
        <taxon>Lysobacteraceae</taxon>
        <taxon>Cognatiluteimonas</taxon>
    </lineage>
</organism>
<dbReference type="Proteomes" id="UP001165423">
    <property type="component" value="Unassembled WGS sequence"/>
</dbReference>
<evidence type="ECO:0000256" key="6">
    <source>
        <dbReference type="ARBA" id="ARBA00023288"/>
    </source>
</evidence>
<evidence type="ECO:0000256" key="3">
    <source>
        <dbReference type="ARBA" id="ARBA00023136"/>
    </source>
</evidence>
<comment type="caution">
    <text evidence="9">The sequence shown here is derived from an EMBL/GenBank/DDBJ whole genome shotgun (WGS) entry which is preliminary data.</text>
</comment>
<keyword evidence="10" id="KW-1185">Reference proteome</keyword>
<dbReference type="NCBIfam" id="NF047847">
    <property type="entry name" value="SS_mature_LptM"/>
    <property type="match status" value="1"/>
</dbReference>
<keyword evidence="5" id="KW-0998">Cell outer membrane</keyword>
<sequence length="98" mass="9495">MKTSLRAASSSIALALLLAACGNKGPLVKPSQVMPPEPREIPAVVTPADATTDAPPAADPAVPVEEGVPATESTPEANPPAPGAAPATPPPVDDGSGG</sequence>
<feature type="compositionally biased region" description="Low complexity" evidence="7">
    <location>
        <begin position="45"/>
        <end position="76"/>
    </location>
</feature>
<dbReference type="EMBL" id="JALGCL010000005">
    <property type="protein sequence ID" value="MCJ0826835.1"/>
    <property type="molecule type" value="Genomic_DNA"/>
</dbReference>
<keyword evidence="2 8" id="KW-0732">Signal</keyword>
<feature type="chain" id="PRO_5045483812" evidence="8">
    <location>
        <begin position="16"/>
        <end position="98"/>
    </location>
</feature>
<evidence type="ECO:0000256" key="2">
    <source>
        <dbReference type="ARBA" id="ARBA00022729"/>
    </source>
</evidence>
<evidence type="ECO:0000256" key="8">
    <source>
        <dbReference type="SAM" id="SignalP"/>
    </source>
</evidence>
<name>A0ABT0A798_9GAMM</name>
<comment type="subcellular location">
    <subcellularLocation>
        <location evidence="1">Cell outer membrane</location>
        <topology evidence="1">Lipid-anchor</topology>
    </subcellularLocation>
</comment>
<dbReference type="RefSeq" id="WP_243322723.1">
    <property type="nucleotide sequence ID" value="NZ_JALGCL010000005.1"/>
</dbReference>
<dbReference type="PROSITE" id="PS51257">
    <property type="entry name" value="PROKAR_LIPOPROTEIN"/>
    <property type="match status" value="1"/>
</dbReference>
<evidence type="ECO:0000256" key="5">
    <source>
        <dbReference type="ARBA" id="ARBA00023237"/>
    </source>
</evidence>
<evidence type="ECO:0000256" key="1">
    <source>
        <dbReference type="ARBA" id="ARBA00004459"/>
    </source>
</evidence>
<feature type="signal peptide" evidence="8">
    <location>
        <begin position="1"/>
        <end position="15"/>
    </location>
</feature>
<feature type="compositionally biased region" description="Pro residues" evidence="7">
    <location>
        <begin position="77"/>
        <end position="92"/>
    </location>
</feature>
<reference evidence="9 10" key="1">
    <citation type="submission" date="2022-03" db="EMBL/GenBank/DDBJ databases">
        <title>Luteimonas soily sp. nov., a novel bacterium isolated from the soil.</title>
        <authorList>
            <person name="Zhang X."/>
        </authorList>
    </citation>
    <scope>NUCLEOTIDE SEQUENCE [LARGE SCALE GENOMIC DNA]</scope>
    <source>
        <strain evidence="9 10">50</strain>
    </source>
</reference>
<dbReference type="InterPro" id="IPR032831">
    <property type="entry name" value="LptM_cons"/>
</dbReference>